<evidence type="ECO:0000313" key="3">
    <source>
        <dbReference type="Proteomes" id="UP000188533"/>
    </source>
</evidence>
<sequence length="123" mass="13746">MVSQRTALSLLFFLGSIQVLITKYDHTSQPSPIFICKPNISEFLPLLERRVLRLNSGDMVVTLAWKDPGQNHAATAPTANSFSICFGDTHGPNFCFEPRVISFKDSKGRMIPLVQEHPALWST</sequence>
<feature type="chain" id="PRO_5012591675" evidence="1">
    <location>
        <begin position="23"/>
        <end position="123"/>
    </location>
</feature>
<dbReference type="AlphaFoldDB" id="A0A1Q3E107"/>
<protein>
    <submittedName>
        <fullName evidence="2">Uncharacterized protein</fullName>
    </submittedName>
</protein>
<dbReference type="EMBL" id="BDGU01000043">
    <property type="protein sequence ID" value="GAW00880.1"/>
    <property type="molecule type" value="Genomic_DNA"/>
</dbReference>
<accession>A0A1Q3E107</accession>
<name>A0A1Q3E107_LENED</name>
<proteinExistence type="predicted"/>
<gene>
    <name evidence="2" type="ORF">LENED_002435</name>
</gene>
<comment type="caution">
    <text evidence="2">The sequence shown here is derived from an EMBL/GenBank/DDBJ whole genome shotgun (WGS) entry which is preliminary data.</text>
</comment>
<dbReference type="Proteomes" id="UP000188533">
    <property type="component" value="Unassembled WGS sequence"/>
</dbReference>
<reference evidence="2 3" key="1">
    <citation type="submission" date="2016-08" db="EMBL/GenBank/DDBJ databases">
        <authorList>
            <consortium name="Lentinula edodes genome sequencing consortium"/>
            <person name="Sakamoto Y."/>
            <person name="Nakade K."/>
            <person name="Sato S."/>
            <person name="Yoshida Y."/>
            <person name="Miyazaki K."/>
            <person name="Natsume S."/>
            <person name="Konno N."/>
        </authorList>
    </citation>
    <scope>NUCLEOTIDE SEQUENCE [LARGE SCALE GENOMIC DNA]</scope>
    <source>
        <strain evidence="2 3">NBRC 111202</strain>
    </source>
</reference>
<keyword evidence="1" id="KW-0732">Signal</keyword>
<evidence type="ECO:0000256" key="1">
    <source>
        <dbReference type="SAM" id="SignalP"/>
    </source>
</evidence>
<organism evidence="2 3">
    <name type="scientific">Lentinula edodes</name>
    <name type="common">Shiitake mushroom</name>
    <name type="synonym">Lentinus edodes</name>
    <dbReference type="NCBI Taxonomy" id="5353"/>
    <lineage>
        <taxon>Eukaryota</taxon>
        <taxon>Fungi</taxon>
        <taxon>Dikarya</taxon>
        <taxon>Basidiomycota</taxon>
        <taxon>Agaricomycotina</taxon>
        <taxon>Agaricomycetes</taxon>
        <taxon>Agaricomycetidae</taxon>
        <taxon>Agaricales</taxon>
        <taxon>Marasmiineae</taxon>
        <taxon>Omphalotaceae</taxon>
        <taxon>Lentinula</taxon>
    </lineage>
</organism>
<feature type="signal peptide" evidence="1">
    <location>
        <begin position="1"/>
        <end position="22"/>
    </location>
</feature>
<evidence type="ECO:0000313" key="2">
    <source>
        <dbReference type="EMBL" id="GAW00880.1"/>
    </source>
</evidence>
<reference evidence="2 3" key="2">
    <citation type="submission" date="2017-02" db="EMBL/GenBank/DDBJ databases">
        <title>A genome survey and senescence transcriptome analysis in Lentinula edodes.</title>
        <authorList>
            <person name="Sakamoto Y."/>
            <person name="Nakade K."/>
            <person name="Sato S."/>
            <person name="Yoshida Y."/>
            <person name="Miyazaki K."/>
            <person name="Natsume S."/>
            <person name="Konno N."/>
        </authorList>
    </citation>
    <scope>NUCLEOTIDE SEQUENCE [LARGE SCALE GENOMIC DNA]</scope>
    <source>
        <strain evidence="2 3">NBRC 111202</strain>
    </source>
</reference>
<keyword evidence="3" id="KW-1185">Reference proteome</keyword>